<dbReference type="SUPFAM" id="SSF52058">
    <property type="entry name" value="L domain-like"/>
    <property type="match status" value="1"/>
</dbReference>
<keyword evidence="1" id="KW-0433">Leucine-rich repeat</keyword>
<dbReference type="PANTHER" id="PTHR46662">
    <property type="entry name" value="DI-GLUCOSE BINDING PROTEIN WITH LEUCINE-RICH REPEAT DOMAIN-CONTAINING PROTEIN"/>
    <property type="match status" value="1"/>
</dbReference>
<sequence length="205" mass="21904">MRFRGLGENDVEAAAAIDQHLGEEDSVNGGAHHQRAWMDGYAYRKLLCVTPVGPSLSGTWHYSRLSAVGFWDPFPEQLAALVSLDLSGNSIEGQVPAGLAALGSRLEVLNLGGNRLSGVLHPALLRNLTGLHLLDLSGNQFTESELPPEIGEMSSLRWLFLQGSGLASAIPESFFGLEQLQVLDLSMNSLTGAVHHDSVSGFISS</sequence>
<dbReference type="PRINTS" id="PR00019">
    <property type="entry name" value="LEURICHRPT"/>
</dbReference>
<protein>
    <recommendedName>
        <fullName evidence="5">Leucine-rich repeat-containing N-terminal plant-type domain-containing protein</fullName>
    </recommendedName>
</protein>
<accession>A0A4U6W6T0</accession>
<dbReference type="InterPro" id="IPR032675">
    <property type="entry name" value="LRR_dom_sf"/>
</dbReference>
<evidence type="ECO:0000256" key="1">
    <source>
        <dbReference type="ARBA" id="ARBA00022614"/>
    </source>
</evidence>
<organism evidence="3 4">
    <name type="scientific">Setaria viridis</name>
    <name type="common">Green bristlegrass</name>
    <name type="synonym">Setaria italica subsp. viridis</name>
    <dbReference type="NCBI Taxonomy" id="4556"/>
    <lineage>
        <taxon>Eukaryota</taxon>
        <taxon>Viridiplantae</taxon>
        <taxon>Streptophyta</taxon>
        <taxon>Embryophyta</taxon>
        <taxon>Tracheophyta</taxon>
        <taxon>Spermatophyta</taxon>
        <taxon>Magnoliopsida</taxon>
        <taxon>Liliopsida</taxon>
        <taxon>Poales</taxon>
        <taxon>Poaceae</taxon>
        <taxon>PACMAD clade</taxon>
        <taxon>Panicoideae</taxon>
        <taxon>Panicodae</taxon>
        <taxon>Paniceae</taxon>
        <taxon>Cenchrinae</taxon>
        <taxon>Setaria</taxon>
    </lineage>
</organism>
<proteinExistence type="predicted"/>
<dbReference type="Gene3D" id="3.80.10.10">
    <property type="entry name" value="Ribonuclease Inhibitor"/>
    <property type="match status" value="1"/>
</dbReference>
<evidence type="ECO:0000313" key="3">
    <source>
        <dbReference type="EMBL" id="TKW36479.1"/>
    </source>
</evidence>
<keyword evidence="2" id="KW-0677">Repeat</keyword>
<gene>
    <name evidence="3" type="ORF">SEVIR_2G442600v2</name>
</gene>
<dbReference type="Pfam" id="PF13855">
    <property type="entry name" value="LRR_8"/>
    <property type="match status" value="1"/>
</dbReference>
<dbReference type="Proteomes" id="UP000298652">
    <property type="component" value="Chromosome 2"/>
</dbReference>
<dbReference type="PANTHER" id="PTHR46662:SF104">
    <property type="entry name" value="GPI-ANCHORED ADHESIN-LIKE PROTEIN PGA55-RELATED"/>
    <property type="match status" value="1"/>
</dbReference>
<reference evidence="3" key="1">
    <citation type="submission" date="2019-03" db="EMBL/GenBank/DDBJ databases">
        <title>WGS assembly of Setaria viridis.</title>
        <authorList>
            <person name="Huang P."/>
            <person name="Jenkins J."/>
            <person name="Grimwood J."/>
            <person name="Barry K."/>
            <person name="Healey A."/>
            <person name="Mamidi S."/>
            <person name="Sreedasyam A."/>
            <person name="Shu S."/>
            <person name="Feldman M."/>
            <person name="Wu J."/>
            <person name="Yu Y."/>
            <person name="Chen C."/>
            <person name="Johnson J."/>
            <person name="Rokhsar D."/>
            <person name="Baxter I."/>
            <person name="Schmutz J."/>
            <person name="Brutnell T."/>
            <person name="Kellogg E."/>
        </authorList>
    </citation>
    <scope>NUCLEOTIDE SEQUENCE [LARGE SCALE GENOMIC DNA]</scope>
</reference>
<evidence type="ECO:0000256" key="2">
    <source>
        <dbReference type="ARBA" id="ARBA00022737"/>
    </source>
</evidence>
<evidence type="ECO:0008006" key="5">
    <source>
        <dbReference type="Google" id="ProtNLM"/>
    </source>
</evidence>
<dbReference type="AlphaFoldDB" id="A0A4U6W6T0"/>
<dbReference type="EMBL" id="CM016553">
    <property type="protein sequence ID" value="TKW36479.1"/>
    <property type="molecule type" value="Genomic_DNA"/>
</dbReference>
<keyword evidence="4" id="KW-1185">Reference proteome</keyword>
<dbReference type="Gramene" id="TKW36479">
    <property type="protein sequence ID" value="TKW36479"/>
    <property type="gene ID" value="SEVIR_2G442600v2"/>
</dbReference>
<evidence type="ECO:0000313" key="4">
    <source>
        <dbReference type="Proteomes" id="UP000298652"/>
    </source>
</evidence>
<dbReference type="InterPro" id="IPR001611">
    <property type="entry name" value="Leu-rich_rpt"/>
</dbReference>
<dbReference type="SMART" id="SM00369">
    <property type="entry name" value="LRR_TYP"/>
    <property type="match status" value="4"/>
</dbReference>
<name>A0A4U6W6T0_SETVI</name>
<dbReference type="InterPro" id="IPR003591">
    <property type="entry name" value="Leu-rich_rpt_typical-subtyp"/>
</dbReference>